<dbReference type="InterPro" id="IPR018170">
    <property type="entry name" value="Aldo/ket_reductase_CS"/>
</dbReference>
<protein>
    <submittedName>
        <fullName evidence="6">Glycerol 2-dehydrogenase (NADP(+))</fullName>
    </submittedName>
</protein>
<comment type="caution">
    <text evidence="6">The sequence shown here is derived from an EMBL/GenBank/DDBJ whole genome shotgun (WGS) entry which is preliminary data.</text>
</comment>
<evidence type="ECO:0000256" key="3">
    <source>
        <dbReference type="PIRSR" id="PIRSR000097-2"/>
    </source>
</evidence>
<accession>A0A7D8ULQ8</accession>
<evidence type="ECO:0000313" key="7">
    <source>
        <dbReference type="Proteomes" id="UP000481288"/>
    </source>
</evidence>
<dbReference type="PIRSF" id="PIRSF000097">
    <property type="entry name" value="AKR"/>
    <property type="match status" value="1"/>
</dbReference>
<sequence length="333" mass="37368">MSSSPHHHHHLGFVLTMGKSIPTLTLNNGVRIPALGFGTYSNELVKGETHDAVNTALDAGYRHIDCAWFYRNEDEVGSALREWLSRNPSVKREDIFITTKVWQHLAEPEDVEWSLNDSLKNLGLDYIDAFLIHWPFAVERTEDHQVKLNPNGKYILKRSLTNNLEPTWRALEKALKAGKARSIGLSNWTIPQLEQLLKYADITPAINQVEIHPFFPNTQLIDFCTSHGILPVAYSPLGKMSSLSIATNAGFLALAEKKKATVAQILIAWGIKRGYAVIPKSANADRVRSNFELVELSDEEFEAVNKVTEGKHERFVNPVGIFGFNPFPGEESK</sequence>
<gene>
    <name evidence="6" type="primary">gld2_0</name>
    <name evidence="6" type="ORF">LCER1_G004018</name>
</gene>
<feature type="site" description="Lowers pKa of active site Tyr" evidence="4">
    <location>
        <position position="100"/>
    </location>
</feature>
<dbReference type="EMBL" id="QGMG01000735">
    <property type="protein sequence ID" value="TVY51780.1"/>
    <property type="molecule type" value="Genomic_DNA"/>
</dbReference>
<dbReference type="Pfam" id="PF00248">
    <property type="entry name" value="Aldo_ket_red"/>
    <property type="match status" value="1"/>
</dbReference>
<dbReference type="InterPro" id="IPR020471">
    <property type="entry name" value="AKR"/>
</dbReference>
<reference evidence="6 7" key="1">
    <citation type="submission" date="2018-05" db="EMBL/GenBank/DDBJ databases">
        <title>Whole genome sequencing for identification of molecular markers to develop diagnostic detection tools for the regulated plant pathogen Lachnellula willkommii.</title>
        <authorList>
            <person name="Giroux E."/>
            <person name="Bilodeau G."/>
        </authorList>
    </citation>
    <scope>NUCLEOTIDE SEQUENCE [LARGE SCALE GENOMIC DNA]</scope>
    <source>
        <strain evidence="6 7">CBS 625.97</strain>
    </source>
</reference>
<evidence type="ECO:0000313" key="6">
    <source>
        <dbReference type="EMBL" id="TVY51780.1"/>
    </source>
</evidence>
<evidence type="ECO:0000256" key="4">
    <source>
        <dbReference type="PIRSR" id="PIRSR000097-3"/>
    </source>
</evidence>
<dbReference type="AlphaFoldDB" id="A0A7D8ULQ8"/>
<dbReference type="SUPFAM" id="SSF51430">
    <property type="entry name" value="NAD(P)-linked oxidoreductase"/>
    <property type="match status" value="1"/>
</dbReference>
<dbReference type="PROSITE" id="PS00798">
    <property type="entry name" value="ALDOKETO_REDUCTASE_1"/>
    <property type="match status" value="1"/>
</dbReference>
<organism evidence="6 7">
    <name type="scientific">Lachnellula cervina</name>
    <dbReference type="NCBI Taxonomy" id="1316786"/>
    <lineage>
        <taxon>Eukaryota</taxon>
        <taxon>Fungi</taxon>
        <taxon>Dikarya</taxon>
        <taxon>Ascomycota</taxon>
        <taxon>Pezizomycotina</taxon>
        <taxon>Leotiomycetes</taxon>
        <taxon>Helotiales</taxon>
        <taxon>Lachnaceae</taxon>
        <taxon>Lachnellula</taxon>
    </lineage>
</organism>
<dbReference type="PRINTS" id="PR00069">
    <property type="entry name" value="ALDKETRDTASE"/>
</dbReference>
<evidence type="ECO:0000256" key="2">
    <source>
        <dbReference type="PIRSR" id="PIRSR000097-1"/>
    </source>
</evidence>
<keyword evidence="7" id="KW-1185">Reference proteome</keyword>
<evidence type="ECO:0000259" key="5">
    <source>
        <dbReference type="Pfam" id="PF00248"/>
    </source>
</evidence>
<dbReference type="InterPro" id="IPR036812">
    <property type="entry name" value="NAD(P)_OxRdtase_dom_sf"/>
</dbReference>
<dbReference type="OrthoDB" id="416253at2759"/>
<keyword evidence="1" id="KW-0560">Oxidoreductase</keyword>
<proteinExistence type="predicted"/>
<evidence type="ECO:0000256" key="1">
    <source>
        <dbReference type="ARBA" id="ARBA00023002"/>
    </source>
</evidence>
<dbReference type="FunFam" id="3.20.20.100:FF:000002">
    <property type="entry name" value="2,5-diketo-D-gluconic acid reductase A"/>
    <property type="match status" value="1"/>
</dbReference>
<dbReference type="InterPro" id="IPR023210">
    <property type="entry name" value="NADP_OxRdtase_dom"/>
</dbReference>
<feature type="domain" description="NADP-dependent oxidoreductase" evidence="5">
    <location>
        <begin position="35"/>
        <end position="307"/>
    </location>
</feature>
<feature type="binding site" evidence="3">
    <location>
        <position position="133"/>
    </location>
    <ligand>
        <name>substrate</name>
    </ligand>
</feature>
<dbReference type="Proteomes" id="UP000481288">
    <property type="component" value="Unassembled WGS sequence"/>
</dbReference>
<feature type="active site" description="Proton donor" evidence="2">
    <location>
        <position position="70"/>
    </location>
</feature>
<dbReference type="Gene3D" id="3.20.20.100">
    <property type="entry name" value="NADP-dependent oxidoreductase domain"/>
    <property type="match status" value="1"/>
</dbReference>
<dbReference type="PANTHER" id="PTHR11732">
    <property type="entry name" value="ALDO/KETO REDUCTASE"/>
    <property type="match status" value="1"/>
</dbReference>
<dbReference type="GO" id="GO:0016616">
    <property type="term" value="F:oxidoreductase activity, acting on the CH-OH group of donors, NAD or NADP as acceptor"/>
    <property type="evidence" value="ECO:0007669"/>
    <property type="project" value="UniProtKB-ARBA"/>
</dbReference>
<name>A0A7D8ULQ8_9HELO</name>